<dbReference type="PANTHER" id="PTHR33101:SF2">
    <property type="entry name" value="ROP GUANINE NUCLEOTIDE EXCHANGE FACTOR 14"/>
    <property type="match status" value="1"/>
</dbReference>
<evidence type="ECO:0000256" key="7">
    <source>
        <dbReference type="PROSITE-ProRule" id="PRU00663"/>
    </source>
</evidence>
<protein>
    <recommendedName>
        <fullName evidence="6">Bystin</fullName>
    </recommendedName>
</protein>
<evidence type="ECO:0000256" key="1">
    <source>
        <dbReference type="ARBA" id="ARBA00004604"/>
    </source>
</evidence>
<keyword evidence="3" id="KW-0690">Ribosome biogenesis</keyword>
<comment type="subcellular location">
    <subcellularLocation>
        <location evidence="1">Nucleus</location>
        <location evidence="1">Nucleolus</location>
    </subcellularLocation>
</comment>
<dbReference type="PANTHER" id="PTHR33101">
    <property type="entry name" value="ROP GUANINE NUCLEOTIDE EXCHANGE FACTOR 1"/>
    <property type="match status" value="1"/>
</dbReference>
<reference evidence="11" key="3">
    <citation type="submission" date="2018-11" db="EMBL/GenBank/DDBJ databases">
        <authorList>
            <consortium name="Genoscope - CEA"/>
            <person name="William W."/>
        </authorList>
    </citation>
    <scope>NUCLEOTIDE SEQUENCE</scope>
</reference>
<evidence type="ECO:0000256" key="2">
    <source>
        <dbReference type="ARBA" id="ARBA00007114"/>
    </source>
</evidence>
<proteinExistence type="inferred from homology"/>
<reference evidence="12" key="4">
    <citation type="submission" date="2023-03" db="UniProtKB">
        <authorList>
            <consortium name="EnsemblPlants"/>
        </authorList>
    </citation>
    <scope>IDENTIFICATION</scope>
    <source>
        <strain evidence="12">cv. Chiifu-401-42</strain>
    </source>
</reference>
<sequence>MAKKRDRIVNTEPFITHNDDSVVVSSRKRSKVPKTHQQQEKLIVAGISAKIMKVALAQQKEIADEENAEKYPSTAVFSAVAALTAEEEKKVIEEEDDIDDFDGKFEDESYQEDINEDDERLFESFIVKNAPPQRTLADIIIKKIKDNDSQLAEEERPDPQMDPMIAKLYKGVAKLMSEYTVGKMPKAFVRITKMERWQDVLYLTEPEKWSPNAMYQATRIFAHHLKNSQIQLFYNYVLLPRVREDIRKNKRLHFALYQAVKKSLYKPSAFNKGILFPLCKSGTCSLREAVILGSILEKCSFPVDHSGIALLNLAEMENCGTTSYFIKTLLDKKYFMPYRVLDALVAHFMRFVDEIRAMPVIWHQALLTFVQRYKYELLKEDKEHLQTLIKRQKHHLVTPEIVRELQGMITYDGLEACIINNQSYEEEEESGTNGCLTESLDDDAFSSCSSSKEASSSFSSKWLPMKTEERSCDGLNLPGRSKHFDGKEKPSSNVYCHLDVEAMKEKFSKLLLGEDVTGGCKGIQVALALSNAVTHLANSIFGELWKLEPLCEEKKQKWRREMDWLLSPTNYMIELVPTKQTDANGRSIEIMTPKARADIHMNLPALQKLDSMLIEILDSMVNTEFWYSETGSRAEGTNKTTSESKRWWLPSPQVPKPGLSNSARKKLLDKGKVVYQVFKATKSINENVLLEMPVPSVIKEAIPKSGKNSLGDELYKMLFAESATVDEILVSLKLGTEHTALETVNKLESAIFAWKERITEQESNSKSPVRTPWSFAKDPLSDTVRNELLLNRAEALRSQIKSKHPNLPQSFLDATKIQYGKDIGHAVLEAYSRTLANLAYRILSRMGEILKEDSLSNPNSPAPPSCFPSSRDLYRTPERPLLSSRVRHSLTDDMNKADGTETDTGLDFLFADAKVSSVNATTPSRSSRIWCMSKVPPDASP</sequence>
<evidence type="ECO:0000256" key="8">
    <source>
        <dbReference type="SAM" id="MobiDB-lite"/>
    </source>
</evidence>
<keyword evidence="4 7" id="KW-0344">Guanine-nucleotide releasing factor</keyword>
<evidence type="ECO:0000256" key="4">
    <source>
        <dbReference type="ARBA" id="ARBA00022658"/>
    </source>
</evidence>
<dbReference type="GO" id="GO:0005730">
    <property type="term" value="C:nucleolus"/>
    <property type="evidence" value="ECO:0007669"/>
    <property type="project" value="UniProtKB-SubCell"/>
</dbReference>
<accession>A0A3P5Y2A3</accession>
<evidence type="ECO:0000256" key="5">
    <source>
        <dbReference type="ARBA" id="ARBA00023242"/>
    </source>
</evidence>
<dbReference type="Pfam" id="PF03759">
    <property type="entry name" value="PRONE"/>
    <property type="match status" value="1"/>
</dbReference>
<evidence type="ECO:0000313" key="12">
    <source>
        <dbReference type="EnsemblPlants" id="Bra023198.1-P"/>
    </source>
</evidence>
<evidence type="ECO:0000313" key="13">
    <source>
        <dbReference type="Proteomes" id="UP000011750"/>
    </source>
</evidence>
<dbReference type="PROSITE" id="PS51334">
    <property type="entry name" value="PRONE"/>
    <property type="match status" value="1"/>
</dbReference>
<dbReference type="EMBL" id="LR031568">
    <property type="protein sequence ID" value="VDC61389.1"/>
    <property type="molecule type" value="Genomic_DNA"/>
</dbReference>
<accession>M4E347</accession>
<dbReference type="Proteomes" id="UP000694005">
    <property type="component" value="Chromosome A09"/>
</dbReference>
<dbReference type="FunFam" id="1.20.58.2010:FF:000003">
    <property type="entry name" value="Rop guanine nucleotide exchange factor 14"/>
    <property type="match status" value="1"/>
</dbReference>
<dbReference type="InterPro" id="IPR005512">
    <property type="entry name" value="PRONE_dom"/>
</dbReference>
<evidence type="ECO:0000313" key="10">
    <source>
        <dbReference type="EMBL" id="CAG7864118.1"/>
    </source>
</evidence>
<evidence type="ECO:0000256" key="3">
    <source>
        <dbReference type="ARBA" id="ARBA00022517"/>
    </source>
</evidence>
<keyword evidence="13" id="KW-1185">Reference proteome</keyword>
<dbReference type="AlphaFoldDB" id="A0A3P5Y2A3"/>
<dbReference type="HOGENOM" id="CLU_312006_0_0_1"/>
<organism evidence="11">
    <name type="scientific">Brassica campestris</name>
    <name type="common">Field mustard</name>
    <dbReference type="NCBI Taxonomy" id="3711"/>
    <lineage>
        <taxon>Eukaryota</taxon>
        <taxon>Viridiplantae</taxon>
        <taxon>Streptophyta</taxon>
        <taxon>Embryophyta</taxon>
        <taxon>Tracheophyta</taxon>
        <taxon>Spermatophyta</taxon>
        <taxon>Magnoliopsida</taxon>
        <taxon>eudicotyledons</taxon>
        <taxon>Gunneridae</taxon>
        <taxon>Pentapetalae</taxon>
        <taxon>rosids</taxon>
        <taxon>malvids</taxon>
        <taxon>Brassicales</taxon>
        <taxon>Brassicaceae</taxon>
        <taxon>Brassiceae</taxon>
        <taxon>Brassica</taxon>
    </lineage>
</organism>
<dbReference type="GO" id="GO:0005085">
    <property type="term" value="F:guanyl-nucleotide exchange factor activity"/>
    <property type="evidence" value="ECO:0000318"/>
    <property type="project" value="GO_Central"/>
</dbReference>
<name>A0A3P5Y2A3_BRACM</name>
<dbReference type="EMBL" id="LS974625">
    <property type="protein sequence ID" value="CAG7864118.1"/>
    <property type="molecule type" value="Genomic_DNA"/>
</dbReference>
<dbReference type="GO" id="GO:0005886">
    <property type="term" value="C:plasma membrane"/>
    <property type="evidence" value="ECO:0000318"/>
    <property type="project" value="GO_Central"/>
</dbReference>
<dbReference type="Gramene" id="Bra023198.1">
    <property type="protein sequence ID" value="Bra023198.1-P"/>
    <property type="gene ID" value="Bra023198"/>
</dbReference>
<reference evidence="13" key="1">
    <citation type="journal article" date="2011" name="Nat. Genet.">
        <title>The genome of the mesopolyploid crop species Brassica rapa.</title>
        <authorList>
            <consortium name="Brassica rapa Genome Sequencing Project Consortium"/>
            <person name="Wang X."/>
            <person name="Wang H."/>
            <person name="Wang J."/>
            <person name="Sun R."/>
            <person name="Wu J."/>
            <person name="Liu S."/>
            <person name="Bai Y."/>
            <person name="Mun J.H."/>
            <person name="Bancroft I."/>
            <person name="Cheng F."/>
            <person name="Huang S."/>
            <person name="Li X."/>
            <person name="Hua W."/>
            <person name="Wang J."/>
            <person name="Wang X."/>
            <person name="Freeling M."/>
            <person name="Pires J.C."/>
            <person name="Paterson A.H."/>
            <person name="Chalhoub B."/>
            <person name="Wang B."/>
            <person name="Hayward A."/>
            <person name="Sharpe A.G."/>
            <person name="Park B.S."/>
            <person name="Weisshaar B."/>
            <person name="Liu B."/>
            <person name="Li B."/>
            <person name="Liu B."/>
            <person name="Tong C."/>
            <person name="Song C."/>
            <person name="Duran C."/>
            <person name="Peng C."/>
            <person name="Geng C."/>
            <person name="Koh C."/>
            <person name="Lin C."/>
            <person name="Edwards D."/>
            <person name="Mu D."/>
            <person name="Shen D."/>
            <person name="Soumpourou E."/>
            <person name="Li F."/>
            <person name="Fraser F."/>
            <person name="Conant G."/>
            <person name="Lassalle G."/>
            <person name="King G.J."/>
            <person name="Bonnema G."/>
            <person name="Tang H."/>
            <person name="Wang H."/>
            <person name="Belcram H."/>
            <person name="Zhou H."/>
            <person name="Hirakawa H."/>
            <person name="Abe H."/>
            <person name="Guo H."/>
            <person name="Wang H."/>
            <person name="Jin H."/>
            <person name="Parkin I.A."/>
            <person name="Batley J."/>
            <person name="Kim J.S."/>
            <person name="Just J."/>
            <person name="Li J."/>
            <person name="Xu J."/>
            <person name="Deng J."/>
            <person name="Kim J.A."/>
            <person name="Li J."/>
            <person name="Yu J."/>
            <person name="Meng J."/>
            <person name="Wang J."/>
            <person name="Min J."/>
            <person name="Poulain J."/>
            <person name="Wang J."/>
            <person name="Hatakeyama K."/>
            <person name="Wu K."/>
            <person name="Wang L."/>
            <person name="Fang L."/>
            <person name="Trick M."/>
            <person name="Links M.G."/>
            <person name="Zhao M."/>
            <person name="Jin M."/>
            <person name="Ramchiary N."/>
            <person name="Drou N."/>
            <person name="Berkman P.J."/>
            <person name="Cai Q."/>
            <person name="Huang Q."/>
            <person name="Li R."/>
            <person name="Tabata S."/>
            <person name="Cheng S."/>
            <person name="Zhang S."/>
            <person name="Zhang S."/>
            <person name="Huang S."/>
            <person name="Sato S."/>
            <person name="Sun S."/>
            <person name="Kwon S.J."/>
            <person name="Choi S.R."/>
            <person name="Lee T.H."/>
            <person name="Fan W."/>
            <person name="Zhao X."/>
            <person name="Tan X."/>
            <person name="Xu X."/>
            <person name="Wang Y."/>
            <person name="Qiu Y."/>
            <person name="Yin Y."/>
            <person name="Li Y."/>
            <person name="Du Y."/>
            <person name="Liao Y."/>
            <person name="Lim Y."/>
            <person name="Narusaka Y."/>
            <person name="Wang Y."/>
            <person name="Wang Z."/>
            <person name="Li Z."/>
            <person name="Wang Z."/>
            <person name="Xiong Z."/>
            <person name="Zhang Z."/>
        </authorList>
    </citation>
    <scope>NUCLEOTIDE SEQUENCE [LARGE SCALE GENOMIC DNA]</scope>
    <source>
        <strain evidence="13">cv. Chiifu-401-42</strain>
    </source>
</reference>
<reference evidence="13" key="2">
    <citation type="journal article" date="2018" name="Hortic Res">
        <title>Improved Brassica rapa reference genome by single-molecule sequencing and chromosome conformation capture technologies.</title>
        <authorList>
            <person name="Zhang L."/>
            <person name="Cai X."/>
            <person name="Wu J."/>
            <person name="Liu M."/>
            <person name="Grob S."/>
            <person name="Cheng F."/>
            <person name="Liang J."/>
            <person name="Cai C."/>
            <person name="Liu Z."/>
            <person name="Liu B."/>
            <person name="Wang F."/>
            <person name="Li S."/>
            <person name="Liu F."/>
            <person name="Li X."/>
            <person name="Cheng L."/>
            <person name="Yang W."/>
            <person name="Li M.H."/>
            <person name="Grossniklaus U."/>
            <person name="Zheng H."/>
            <person name="Wang X."/>
        </authorList>
    </citation>
    <scope>NUCLEOTIDE SEQUENCE [LARGE SCALE GENOMIC DNA]</scope>
    <source>
        <strain evidence="13">cv. Chiifu-401-42</strain>
    </source>
</reference>
<evidence type="ECO:0000256" key="6">
    <source>
        <dbReference type="ARBA" id="ARBA00074032"/>
    </source>
</evidence>
<dbReference type="FunFam" id="1.20.58.2010:FF:000001">
    <property type="entry name" value="Rop guanine nucleotide exchange factor 14"/>
    <property type="match status" value="1"/>
</dbReference>
<dbReference type="GO" id="GO:0042254">
    <property type="term" value="P:ribosome biogenesis"/>
    <property type="evidence" value="ECO:0007669"/>
    <property type="project" value="UniProtKB-KW"/>
</dbReference>
<keyword evidence="5" id="KW-0539">Nucleus</keyword>
<dbReference type="InterPro" id="IPR038937">
    <property type="entry name" value="RopGEF"/>
</dbReference>
<dbReference type="EnsemblPlants" id="Bra023198.1">
    <property type="protein sequence ID" value="Bra023198.1-P"/>
    <property type="gene ID" value="Bra023198"/>
</dbReference>
<dbReference type="SMR" id="A0A3P5Y2A3"/>
<dbReference type="InterPro" id="IPR007955">
    <property type="entry name" value="Bystin"/>
</dbReference>
<gene>
    <name evidence="11" type="ORF">BRAA09T39000Z</name>
    <name evidence="10" type="ORF">BRAPAZ1V2_A09P45850.2</name>
</gene>
<dbReference type="FunFam" id="1.25.40.480:FF:000001">
    <property type="entry name" value="Bystin (51.6 kD)-like"/>
    <property type="match status" value="1"/>
</dbReference>
<feature type="region of interest" description="Disordered" evidence="8">
    <location>
        <begin position="854"/>
        <end position="873"/>
    </location>
</feature>
<evidence type="ECO:0000313" key="11">
    <source>
        <dbReference type="EMBL" id="VDC61389.1"/>
    </source>
</evidence>
<feature type="domain" description="PRONE" evidence="9">
    <location>
        <begin position="490"/>
        <end position="863"/>
    </location>
</feature>
<comment type="similarity">
    <text evidence="2">Belongs to the bystin family.</text>
</comment>
<dbReference type="eggNOG" id="KOG3871">
    <property type="taxonomic scope" value="Eukaryota"/>
</dbReference>
<dbReference type="Pfam" id="PF05291">
    <property type="entry name" value="Bystin"/>
    <property type="match status" value="1"/>
</dbReference>
<dbReference type="Gene3D" id="1.25.40.480">
    <property type="match status" value="1"/>
</dbReference>
<dbReference type="Proteomes" id="UP000011750">
    <property type="component" value="Chromosome A09"/>
</dbReference>
<evidence type="ECO:0000259" key="9">
    <source>
        <dbReference type="PROSITE" id="PS51334"/>
    </source>
</evidence>
<dbReference type="STRING" id="51351.M4E347"/>
<dbReference type="Gramene" id="A09p45850.2_BraZ1">
    <property type="protein sequence ID" value="A09p45850.2_BraZ1.CDS"/>
    <property type="gene ID" value="A09g45850.2_BraZ1"/>
</dbReference>
<dbReference type="Gene3D" id="1.20.58.2010">
    <property type="entry name" value="PRONE domain, subdomain 1"/>
    <property type="match status" value="2"/>
</dbReference>